<feature type="compositionally biased region" description="Acidic residues" evidence="1">
    <location>
        <begin position="184"/>
        <end position="194"/>
    </location>
</feature>
<evidence type="ECO:0000256" key="1">
    <source>
        <dbReference type="SAM" id="MobiDB-lite"/>
    </source>
</evidence>
<gene>
    <name evidence="2" type="ORF">CVT25_013155</name>
</gene>
<dbReference type="Proteomes" id="UP000283269">
    <property type="component" value="Unassembled WGS sequence"/>
</dbReference>
<feature type="region of interest" description="Disordered" evidence="1">
    <location>
        <begin position="143"/>
        <end position="195"/>
    </location>
</feature>
<feature type="compositionally biased region" description="Basic residues" evidence="1">
    <location>
        <begin position="43"/>
        <end position="54"/>
    </location>
</feature>
<organism evidence="2 3">
    <name type="scientific">Psilocybe cyanescens</name>
    <dbReference type="NCBI Taxonomy" id="93625"/>
    <lineage>
        <taxon>Eukaryota</taxon>
        <taxon>Fungi</taxon>
        <taxon>Dikarya</taxon>
        <taxon>Basidiomycota</taxon>
        <taxon>Agaricomycotina</taxon>
        <taxon>Agaricomycetes</taxon>
        <taxon>Agaricomycetidae</taxon>
        <taxon>Agaricales</taxon>
        <taxon>Agaricineae</taxon>
        <taxon>Strophariaceae</taxon>
        <taxon>Psilocybe</taxon>
    </lineage>
</organism>
<comment type="caution">
    <text evidence="2">The sequence shown here is derived from an EMBL/GenBank/DDBJ whole genome shotgun (WGS) entry which is preliminary data.</text>
</comment>
<accession>A0A409XK39</accession>
<keyword evidence="3" id="KW-1185">Reference proteome</keyword>
<dbReference type="InParanoid" id="A0A409XK39"/>
<dbReference type="AlphaFoldDB" id="A0A409XK39"/>
<feature type="region of interest" description="Disordered" evidence="1">
    <location>
        <begin position="258"/>
        <end position="299"/>
    </location>
</feature>
<feature type="region of interest" description="Disordered" evidence="1">
    <location>
        <begin position="1"/>
        <end position="100"/>
    </location>
</feature>
<proteinExistence type="predicted"/>
<feature type="compositionally biased region" description="Acidic residues" evidence="1">
    <location>
        <begin position="143"/>
        <end position="156"/>
    </location>
</feature>
<sequence length="377" mass="40966">MHACARESVSPTASFASTSISSSRSNTEITNPPRLTNQPTSKPKPKPKPKIKDRKKTDREQTPSAPEQPKALTTPSPGDTAVDENTLVEVSDNVDNDTDDDVELDELADELELELEEELTLALLELSLLELIELTLELEDDGIDEEIEDEETEGVEEGGGVTIGGSDTADKGERESVDVSDGALEAEEEEDEPGVEGVADGVLAGGGVDAGVSPGALVAIVIALFQAKQERRRKGKEKEEKVVKSSWWSKDGKDVNWERSVQTPTRPSLQKRSRKADPYPGYPDRSATTPSILPPTKGQKGIKQVEMNAGTLPEKAIDAARLFIYEVLHPPANANYASLAFKPGLASVELGSMHDVEEGERRRNVDSPADIMVEWWF</sequence>
<dbReference type="EMBL" id="NHYD01001476">
    <property type="protein sequence ID" value="PPQ91117.1"/>
    <property type="molecule type" value="Genomic_DNA"/>
</dbReference>
<evidence type="ECO:0000313" key="3">
    <source>
        <dbReference type="Proteomes" id="UP000283269"/>
    </source>
</evidence>
<feature type="compositionally biased region" description="Basic and acidic residues" evidence="1">
    <location>
        <begin position="168"/>
        <end position="177"/>
    </location>
</feature>
<reference evidence="2 3" key="1">
    <citation type="journal article" date="2018" name="Evol. Lett.">
        <title>Horizontal gene cluster transfer increased hallucinogenic mushroom diversity.</title>
        <authorList>
            <person name="Reynolds H.T."/>
            <person name="Vijayakumar V."/>
            <person name="Gluck-Thaler E."/>
            <person name="Korotkin H.B."/>
            <person name="Matheny P.B."/>
            <person name="Slot J.C."/>
        </authorList>
    </citation>
    <scope>NUCLEOTIDE SEQUENCE [LARGE SCALE GENOMIC DNA]</scope>
    <source>
        <strain evidence="2 3">2631</strain>
    </source>
</reference>
<feature type="compositionally biased region" description="Low complexity" evidence="1">
    <location>
        <begin position="10"/>
        <end position="31"/>
    </location>
</feature>
<protein>
    <submittedName>
        <fullName evidence="2">Uncharacterized protein</fullName>
    </submittedName>
</protein>
<evidence type="ECO:0000313" key="2">
    <source>
        <dbReference type="EMBL" id="PPQ91117.1"/>
    </source>
</evidence>
<feature type="compositionally biased region" description="Polar residues" evidence="1">
    <location>
        <begin position="259"/>
        <end position="268"/>
    </location>
</feature>
<name>A0A409XK39_PSICY</name>